<dbReference type="NCBIfam" id="TIGR00099">
    <property type="entry name" value="Cof-subfamily"/>
    <property type="match status" value="1"/>
</dbReference>
<dbReference type="Gene3D" id="3.40.50.1000">
    <property type="entry name" value="HAD superfamily/HAD-like"/>
    <property type="match status" value="1"/>
</dbReference>
<dbReference type="Gene3D" id="3.30.1240.10">
    <property type="match status" value="1"/>
</dbReference>
<dbReference type="InterPro" id="IPR006379">
    <property type="entry name" value="HAD-SF_hydro_IIB"/>
</dbReference>
<organism evidence="1 2">
    <name type="scientific">Halalkalibacter alkalisediminis</name>
    <dbReference type="NCBI Taxonomy" id="935616"/>
    <lineage>
        <taxon>Bacteria</taxon>
        <taxon>Bacillati</taxon>
        <taxon>Bacillota</taxon>
        <taxon>Bacilli</taxon>
        <taxon>Bacillales</taxon>
        <taxon>Bacillaceae</taxon>
        <taxon>Halalkalibacter</taxon>
    </lineage>
</organism>
<comment type="caution">
    <text evidence="1">The sequence shown here is derived from an EMBL/GenBank/DDBJ whole genome shotgun (WGS) entry which is preliminary data.</text>
</comment>
<dbReference type="PROSITE" id="PS01229">
    <property type="entry name" value="COF_2"/>
    <property type="match status" value="1"/>
</dbReference>
<proteinExistence type="predicted"/>
<dbReference type="InterPro" id="IPR023214">
    <property type="entry name" value="HAD_sf"/>
</dbReference>
<keyword evidence="1" id="KW-0378">Hydrolase</keyword>
<keyword evidence="2" id="KW-1185">Reference proteome</keyword>
<name>A0ABV6NMV1_9BACI</name>
<dbReference type="EMBL" id="JBHLTR010000102">
    <property type="protein sequence ID" value="MFC0562095.1"/>
    <property type="molecule type" value="Genomic_DNA"/>
</dbReference>
<reference evidence="1 2" key="1">
    <citation type="submission" date="2024-09" db="EMBL/GenBank/DDBJ databases">
        <authorList>
            <person name="Sun Q."/>
            <person name="Mori K."/>
        </authorList>
    </citation>
    <scope>NUCLEOTIDE SEQUENCE [LARGE SCALE GENOMIC DNA]</scope>
    <source>
        <strain evidence="1 2">NCAIM B.02301</strain>
    </source>
</reference>
<protein>
    <submittedName>
        <fullName evidence="1">Cof-type HAD-IIB family hydrolase</fullName>
    </submittedName>
</protein>
<dbReference type="Pfam" id="PF08282">
    <property type="entry name" value="Hydrolase_3"/>
    <property type="match status" value="1"/>
</dbReference>
<evidence type="ECO:0000313" key="1">
    <source>
        <dbReference type="EMBL" id="MFC0562095.1"/>
    </source>
</evidence>
<dbReference type="SFLD" id="SFLDG01144">
    <property type="entry name" value="C2.B.4:_PGP_Like"/>
    <property type="match status" value="1"/>
</dbReference>
<dbReference type="GO" id="GO:0016787">
    <property type="term" value="F:hydrolase activity"/>
    <property type="evidence" value="ECO:0007669"/>
    <property type="project" value="UniProtKB-KW"/>
</dbReference>
<dbReference type="SFLD" id="SFLDS00003">
    <property type="entry name" value="Haloacid_Dehalogenase"/>
    <property type="match status" value="1"/>
</dbReference>
<dbReference type="SUPFAM" id="SSF56784">
    <property type="entry name" value="HAD-like"/>
    <property type="match status" value="1"/>
</dbReference>
<sequence length="258" mass="29214">MSEKKIVFFDIDGTLYDENKQLPVSTKKAIEDLKAKGHYVAIATGRAPFLFKDLREELNIDTYVCFNGSLVVVDNEVVSKTLLDKDSLEKLVEYSSSKQHPLVFMDPDDMKTNIESHPHVEESMGTLKCYQPEHDADYHVNREIIQTLLFCTDSEEAEYVHAFPKFDFVRWHPLSVDVLPANGSKARGVEMVMNYLGFAKEDVYAFGDGLNDIEMLQFVENSVAMGNAHEEVKNAAKHLTKHVNEDGIEHGLKMLGLL</sequence>
<evidence type="ECO:0000313" key="2">
    <source>
        <dbReference type="Proteomes" id="UP001589833"/>
    </source>
</evidence>
<dbReference type="Proteomes" id="UP001589833">
    <property type="component" value="Unassembled WGS sequence"/>
</dbReference>
<dbReference type="CDD" id="cd07517">
    <property type="entry name" value="HAD_HPP"/>
    <property type="match status" value="1"/>
</dbReference>
<accession>A0ABV6NMV1</accession>
<dbReference type="SFLD" id="SFLDG01140">
    <property type="entry name" value="C2.B:_Phosphomannomutase_and_P"/>
    <property type="match status" value="1"/>
</dbReference>
<gene>
    <name evidence="1" type="ORF">ACFFH4_24810</name>
</gene>
<dbReference type="InterPro" id="IPR000150">
    <property type="entry name" value="Cof"/>
</dbReference>
<dbReference type="NCBIfam" id="TIGR01484">
    <property type="entry name" value="HAD-SF-IIB"/>
    <property type="match status" value="1"/>
</dbReference>
<dbReference type="PANTHER" id="PTHR10000">
    <property type="entry name" value="PHOSPHOSERINE PHOSPHATASE"/>
    <property type="match status" value="1"/>
</dbReference>
<dbReference type="RefSeq" id="WP_273844389.1">
    <property type="nucleotide sequence ID" value="NZ_JAQQWT010000009.1"/>
</dbReference>
<dbReference type="InterPro" id="IPR036412">
    <property type="entry name" value="HAD-like_sf"/>
</dbReference>
<dbReference type="PANTHER" id="PTHR10000:SF25">
    <property type="entry name" value="PHOSPHATASE YKRA-RELATED"/>
    <property type="match status" value="1"/>
</dbReference>